<evidence type="ECO:0000313" key="2">
    <source>
        <dbReference type="Proteomes" id="UP001196413"/>
    </source>
</evidence>
<keyword evidence="2" id="KW-1185">Reference proteome</keyword>
<name>A0AAD5MC76_PARTN</name>
<organism evidence="1 2">
    <name type="scientific">Parelaphostrongylus tenuis</name>
    <name type="common">Meningeal worm</name>
    <dbReference type="NCBI Taxonomy" id="148309"/>
    <lineage>
        <taxon>Eukaryota</taxon>
        <taxon>Metazoa</taxon>
        <taxon>Ecdysozoa</taxon>
        <taxon>Nematoda</taxon>
        <taxon>Chromadorea</taxon>
        <taxon>Rhabditida</taxon>
        <taxon>Rhabditina</taxon>
        <taxon>Rhabditomorpha</taxon>
        <taxon>Strongyloidea</taxon>
        <taxon>Metastrongylidae</taxon>
        <taxon>Parelaphostrongylus</taxon>
    </lineage>
</organism>
<accession>A0AAD5MC76</accession>
<proteinExistence type="predicted"/>
<sequence>MFMHFHGYPMSVTIRRFQTEYRLLCGNRHTEKSIIGVLTVRMIKSRRVIVLNKSLYKNTFFSTDNCVSVARLFEKEEQKAECHIHEDLNGNFLLLPYALLWNNRLSLSIKPLINCFYGNDVVDYLFYVAVDLVAVFPPFSEAFWSLLANFQSSCLE</sequence>
<dbReference type="Proteomes" id="UP001196413">
    <property type="component" value="Unassembled WGS sequence"/>
</dbReference>
<reference evidence="1" key="1">
    <citation type="submission" date="2021-06" db="EMBL/GenBank/DDBJ databases">
        <title>Parelaphostrongylus tenuis whole genome reference sequence.</title>
        <authorList>
            <person name="Garwood T.J."/>
            <person name="Larsen P.A."/>
            <person name="Fountain-Jones N.M."/>
            <person name="Garbe J.R."/>
            <person name="Macchietto M.G."/>
            <person name="Kania S.A."/>
            <person name="Gerhold R.W."/>
            <person name="Richards J.E."/>
            <person name="Wolf T.M."/>
        </authorList>
    </citation>
    <scope>NUCLEOTIDE SEQUENCE</scope>
    <source>
        <strain evidence="1">MNPRO001-30</strain>
        <tissue evidence="1">Meninges</tissue>
    </source>
</reference>
<dbReference type="EMBL" id="JAHQIW010001747">
    <property type="protein sequence ID" value="KAJ1353553.1"/>
    <property type="molecule type" value="Genomic_DNA"/>
</dbReference>
<comment type="caution">
    <text evidence="1">The sequence shown here is derived from an EMBL/GenBank/DDBJ whole genome shotgun (WGS) entry which is preliminary data.</text>
</comment>
<protein>
    <submittedName>
        <fullName evidence="1">Uncharacterized protein</fullName>
    </submittedName>
</protein>
<dbReference type="AlphaFoldDB" id="A0AAD5MC76"/>
<gene>
    <name evidence="1" type="ORF">KIN20_010202</name>
</gene>
<evidence type="ECO:0000313" key="1">
    <source>
        <dbReference type="EMBL" id="KAJ1353553.1"/>
    </source>
</evidence>